<sequence length="259" mass="28557">MKKPERELLGREVKRIKAVRNRDQKTKRKLSGFAIWARILAVGGPVILMSVVVATFVTPMLAIEQIRVVGNERIKASAVMGAMEELVGKPLTTVSQDQVAQLLSDFPLIETFALQAEPPHTLTVKVRERQPVVTLLRGGKNYLYDAAGVKISEAAAGDSYPYMRLAGDPTKDPKFETAVEVLLSLPVNTYKQVFSIEVSEQKTTRLVLKKTDIKVIWGNTEKALLKSEVLQSLIATGLKNNVTIDVSSPNAPVVTYPNY</sequence>
<dbReference type="PROSITE" id="PS51779">
    <property type="entry name" value="POTRA"/>
    <property type="match status" value="1"/>
</dbReference>
<gene>
    <name evidence="10" type="ORF">HRU87_04175</name>
</gene>
<evidence type="ECO:0000256" key="2">
    <source>
        <dbReference type="ARBA" id="ARBA00022475"/>
    </source>
</evidence>
<protein>
    <submittedName>
        <fullName evidence="10">FtsQ-type POTRA domain-containing protein</fullName>
    </submittedName>
</protein>
<evidence type="ECO:0000256" key="5">
    <source>
        <dbReference type="ARBA" id="ARBA00022989"/>
    </source>
</evidence>
<keyword evidence="2" id="KW-1003">Cell membrane</keyword>
<evidence type="ECO:0000256" key="4">
    <source>
        <dbReference type="ARBA" id="ARBA00022692"/>
    </source>
</evidence>
<dbReference type="Pfam" id="PF08478">
    <property type="entry name" value="POTRA_1"/>
    <property type="match status" value="1"/>
</dbReference>
<dbReference type="GO" id="GO:0005886">
    <property type="term" value="C:plasma membrane"/>
    <property type="evidence" value="ECO:0007669"/>
    <property type="project" value="TreeGrafter"/>
</dbReference>
<evidence type="ECO:0000256" key="8">
    <source>
        <dbReference type="SAM" id="Phobius"/>
    </source>
</evidence>
<keyword evidence="11" id="KW-1185">Reference proteome</keyword>
<dbReference type="RefSeq" id="WP_173493679.1">
    <property type="nucleotide sequence ID" value="NZ_CP054056.1"/>
</dbReference>
<reference evidence="10 11" key="1">
    <citation type="submission" date="2020-05" db="EMBL/GenBank/DDBJ databases">
        <title>Aquirufa sp. strain 15G-AUS-rot a new Aquirufa species.</title>
        <authorList>
            <person name="Pitt A."/>
            <person name="Hahn M.W."/>
        </authorList>
    </citation>
    <scope>NUCLEOTIDE SEQUENCE [LARGE SCALE GENOMIC DNA]</scope>
    <source>
        <strain evidence="10 11">15G-AUS-rot</strain>
    </source>
</reference>
<dbReference type="KEGG" id="aqg:HRU87_04175"/>
<dbReference type="GO" id="GO:0051301">
    <property type="term" value="P:cell division"/>
    <property type="evidence" value="ECO:0007669"/>
    <property type="project" value="UniProtKB-KW"/>
</dbReference>
<keyword evidence="7" id="KW-0131">Cell cycle</keyword>
<evidence type="ECO:0000256" key="1">
    <source>
        <dbReference type="ARBA" id="ARBA00004370"/>
    </source>
</evidence>
<evidence type="ECO:0000256" key="6">
    <source>
        <dbReference type="ARBA" id="ARBA00023136"/>
    </source>
</evidence>
<dbReference type="Proteomes" id="UP000501003">
    <property type="component" value="Chromosome"/>
</dbReference>
<dbReference type="Gene3D" id="3.10.20.310">
    <property type="entry name" value="membrane protein fhac"/>
    <property type="match status" value="1"/>
</dbReference>
<keyword evidence="4 8" id="KW-0812">Transmembrane</keyword>
<name>A0A7D4Q6F9_9MICO</name>
<dbReference type="PANTHER" id="PTHR37820">
    <property type="entry name" value="CELL DIVISION PROTEIN DIVIB"/>
    <property type="match status" value="1"/>
</dbReference>
<organism evidence="10 11">
    <name type="scientific">Aquiluna borgnonia</name>
    <dbReference type="NCBI Taxonomy" id="2499157"/>
    <lineage>
        <taxon>Bacteria</taxon>
        <taxon>Bacillati</taxon>
        <taxon>Actinomycetota</taxon>
        <taxon>Actinomycetes</taxon>
        <taxon>Micrococcales</taxon>
        <taxon>Microbacteriaceae</taxon>
        <taxon>Luna cluster</taxon>
        <taxon>Luna-1 subcluster</taxon>
        <taxon>Aquiluna</taxon>
    </lineage>
</organism>
<dbReference type="EMBL" id="CP054056">
    <property type="protein sequence ID" value="QKJ25382.1"/>
    <property type="molecule type" value="Genomic_DNA"/>
</dbReference>
<keyword evidence="5 8" id="KW-1133">Transmembrane helix</keyword>
<evidence type="ECO:0000256" key="7">
    <source>
        <dbReference type="ARBA" id="ARBA00023306"/>
    </source>
</evidence>
<dbReference type="InterPro" id="IPR034746">
    <property type="entry name" value="POTRA"/>
</dbReference>
<proteinExistence type="predicted"/>
<dbReference type="InterPro" id="IPR013685">
    <property type="entry name" value="POTRA_FtsQ_type"/>
</dbReference>
<feature type="domain" description="POTRA" evidence="9">
    <location>
        <begin position="61"/>
        <end position="129"/>
    </location>
</feature>
<dbReference type="InterPro" id="IPR050487">
    <property type="entry name" value="FtsQ_DivIB"/>
</dbReference>
<dbReference type="AlphaFoldDB" id="A0A7D4Q6F9"/>
<evidence type="ECO:0000259" key="9">
    <source>
        <dbReference type="PROSITE" id="PS51779"/>
    </source>
</evidence>
<feature type="transmembrane region" description="Helical" evidence="8">
    <location>
        <begin position="35"/>
        <end position="57"/>
    </location>
</feature>
<accession>A0A7D4Q6F9</accession>
<comment type="subcellular location">
    <subcellularLocation>
        <location evidence="1">Membrane</location>
    </subcellularLocation>
</comment>
<evidence type="ECO:0000313" key="11">
    <source>
        <dbReference type="Proteomes" id="UP000501003"/>
    </source>
</evidence>
<dbReference type="PANTHER" id="PTHR37820:SF1">
    <property type="entry name" value="CELL DIVISION PROTEIN FTSQ"/>
    <property type="match status" value="1"/>
</dbReference>
<keyword evidence="3" id="KW-0132">Cell division</keyword>
<keyword evidence="6 8" id="KW-0472">Membrane</keyword>
<evidence type="ECO:0000256" key="3">
    <source>
        <dbReference type="ARBA" id="ARBA00022618"/>
    </source>
</evidence>
<evidence type="ECO:0000313" key="10">
    <source>
        <dbReference type="EMBL" id="QKJ25382.1"/>
    </source>
</evidence>